<gene>
    <name evidence="3" type="ORF">QRT03_31170</name>
</gene>
<organism evidence="3 4">
    <name type="scientific">Actinomycetospora termitidis</name>
    <dbReference type="NCBI Taxonomy" id="3053470"/>
    <lineage>
        <taxon>Bacteria</taxon>
        <taxon>Bacillati</taxon>
        <taxon>Actinomycetota</taxon>
        <taxon>Actinomycetes</taxon>
        <taxon>Pseudonocardiales</taxon>
        <taxon>Pseudonocardiaceae</taxon>
        <taxon>Actinomycetospora</taxon>
    </lineage>
</organism>
<dbReference type="Proteomes" id="UP001231924">
    <property type="component" value="Unassembled WGS sequence"/>
</dbReference>
<reference evidence="3 4" key="1">
    <citation type="submission" date="2023-06" db="EMBL/GenBank/DDBJ databases">
        <title>Actinomycetospora Odt1-22.</title>
        <authorList>
            <person name="Supong K."/>
        </authorList>
    </citation>
    <scope>NUCLEOTIDE SEQUENCE [LARGE SCALE GENOMIC DNA]</scope>
    <source>
        <strain evidence="3 4">Odt1-22</strain>
    </source>
</reference>
<evidence type="ECO:0000313" key="3">
    <source>
        <dbReference type="EMBL" id="MDL5160464.1"/>
    </source>
</evidence>
<keyword evidence="2" id="KW-0472">Membrane</keyword>
<name>A0ABT7MIF4_9PSEU</name>
<comment type="caution">
    <text evidence="3">The sequence shown here is derived from an EMBL/GenBank/DDBJ whole genome shotgun (WGS) entry which is preliminary data.</text>
</comment>
<proteinExistence type="predicted"/>
<dbReference type="RefSeq" id="WP_286057067.1">
    <property type="nucleotide sequence ID" value="NZ_JASVWF010000011.1"/>
</dbReference>
<feature type="transmembrane region" description="Helical" evidence="2">
    <location>
        <begin position="50"/>
        <end position="78"/>
    </location>
</feature>
<sequence>MDAATLPELGRTVLVLGVQALCAAVTVRLLRRRWTPPAGPGRRAGRITAITLAAIAAALLWQLLLTLGATLFVLALIFRRPARPSRRRSPAFYDHGYPTGGITGRSHTGGRSAADDYWDQRARHDQQQRYADQYEADMYRWGHRNHPPPGY</sequence>
<feature type="region of interest" description="Disordered" evidence="1">
    <location>
        <begin position="86"/>
        <end position="113"/>
    </location>
</feature>
<dbReference type="EMBL" id="JASVWF010000011">
    <property type="protein sequence ID" value="MDL5160464.1"/>
    <property type="molecule type" value="Genomic_DNA"/>
</dbReference>
<feature type="transmembrane region" description="Helical" evidence="2">
    <location>
        <begin position="12"/>
        <end position="30"/>
    </location>
</feature>
<keyword evidence="2" id="KW-0812">Transmembrane</keyword>
<accession>A0ABT7MIF4</accession>
<evidence type="ECO:0000313" key="4">
    <source>
        <dbReference type="Proteomes" id="UP001231924"/>
    </source>
</evidence>
<evidence type="ECO:0000256" key="2">
    <source>
        <dbReference type="SAM" id="Phobius"/>
    </source>
</evidence>
<evidence type="ECO:0000256" key="1">
    <source>
        <dbReference type="SAM" id="MobiDB-lite"/>
    </source>
</evidence>
<protein>
    <submittedName>
        <fullName evidence="3">Uncharacterized protein</fullName>
    </submittedName>
</protein>
<keyword evidence="4" id="KW-1185">Reference proteome</keyword>
<keyword evidence="2" id="KW-1133">Transmembrane helix</keyword>